<evidence type="ECO:0000256" key="1">
    <source>
        <dbReference type="SAM" id="MobiDB-lite"/>
    </source>
</evidence>
<dbReference type="InterPro" id="IPR002789">
    <property type="entry name" value="HerA_central"/>
</dbReference>
<feature type="region of interest" description="Disordered" evidence="1">
    <location>
        <begin position="674"/>
        <end position="697"/>
    </location>
</feature>
<sequence length="697" mass="78838">MVGNPVEQAIERDRAEQRAAREAGPVARIARKYDASSDGEPGRRLLGFLLSLNYDELSIVTCDPWKRACGGVPRNSFVMIKLSDTAVGKEDQAFLDRVILARVTDSVPTPVERDIQGAMFQLHKVQAIPDPVTAKELQWSALKASILGTYYDADDGTGKHVAAFGNDVDTFFAPHAYAVFVPTAEDLDTLINSFVSNSDSFEIGRLRYTETPRPGASEDENVPVKVDPRDFVGHEYGNRTALFGKTRMGKSNIIKVIADTILSSDLGVGQVIFDPSGEYTYINAQDGTSLYAMHPDKCVRYSLVPKKLPPEEEERDFEVPKSLKINFYESVSVGHALIRGLWDSEWSDKPGYVQPILNWDPRDLREQPNRSDYSAFKHFWRTMAMWFAVLKLAGYESEPDKRIPVDFQKNVKKELVKKLGDAVTDDAGEFAQTQLIKALPAIYKEVASLWKEHRAKKYWFENSSDGSPYFNDVERALLDILEDEGSKRGTRYLIPFRKYHDVAGSNTFEAISEHARSGKTVLIDFARADEGVRRNLSERICGRILSDMEKAFGEGKLKDDDFVVLYFEEAHQLFPQADRDLNNVYNRLAKEGAKFHVSMVYATQSMTTLSPDLLKNTENFFIAHLDDDREVKEVTRRYAFRDVGDDVQRTMSKGFVRMITQSHRFALPVQIRKFEPREAEKPGSSRSDGANGQRRLP</sequence>
<feature type="compositionally biased region" description="Basic and acidic residues" evidence="1">
    <location>
        <begin position="674"/>
        <end position="683"/>
    </location>
</feature>
<evidence type="ECO:0000313" key="4">
    <source>
        <dbReference type="Proteomes" id="UP000318065"/>
    </source>
</evidence>
<dbReference type="InterPro" id="IPR008571">
    <property type="entry name" value="HerA-like"/>
</dbReference>
<dbReference type="PANTHER" id="PTHR42957">
    <property type="entry name" value="HELICASE MJ1565-RELATED"/>
    <property type="match status" value="1"/>
</dbReference>
<accession>A0A510HH64</accession>
<dbReference type="Gene3D" id="3.40.50.300">
    <property type="entry name" value="P-loop containing nucleotide triphosphate hydrolases"/>
    <property type="match status" value="2"/>
</dbReference>
<dbReference type="OrthoDB" id="9806951at2"/>
<gene>
    <name evidence="3" type="ORF">RxyAA322_11430</name>
</gene>
<dbReference type="RefSeq" id="WP_143527313.1">
    <property type="nucleotide sequence ID" value="NZ_AP019791.1"/>
</dbReference>
<dbReference type="AlphaFoldDB" id="A0A510HH64"/>
<name>A0A510HH64_9ACTN</name>
<dbReference type="EMBL" id="AP019791">
    <property type="protein sequence ID" value="BBL79289.1"/>
    <property type="molecule type" value="Genomic_DNA"/>
</dbReference>
<organism evidence="3 4">
    <name type="scientific">Rubrobacter xylanophilus</name>
    <dbReference type="NCBI Taxonomy" id="49319"/>
    <lineage>
        <taxon>Bacteria</taxon>
        <taxon>Bacillati</taxon>
        <taxon>Actinomycetota</taxon>
        <taxon>Rubrobacteria</taxon>
        <taxon>Rubrobacterales</taxon>
        <taxon>Rubrobacteraceae</taxon>
        <taxon>Rubrobacter</taxon>
    </lineage>
</organism>
<feature type="domain" description="Helicase HerA central" evidence="2">
    <location>
        <begin position="218"/>
        <end position="313"/>
    </location>
</feature>
<dbReference type="InterPro" id="IPR027417">
    <property type="entry name" value="P-loop_NTPase"/>
</dbReference>
<feature type="compositionally biased region" description="Basic and acidic residues" evidence="1">
    <location>
        <begin position="9"/>
        <end position="21"/>
    </location>
</feature>
<dbReference type="SUPFAM" id="SSF52540">
    <property type="entry name" value="P-loop containing nucleoside triphosphate hydrolases"/>
    <property type="match status" value="1"/>
</dbReference>
<evidence type="ECO:0000313" key="3">
    <source>
        <dbReference type="EMBL" id="BBL79289.1"/>
    </source>
</evidence>
<reference evidence="3" key="1">
    <citation type="journal article" date="2019" name="Microbiol. Resour. Announc.">
        <title>Complete Genome Sequence of Rubrobacter xylanophilus Strain AA3-22, Isolated from Arima Onsen in Japan.</title>
        <authorList>
            <person name="Tomariguchi N."/>
            <person name="Miyazaki K."/>
        </authorList>
    </citation>
    <scope>NUCLEOTIDE SEQUENCE [LARGE SCALE GENOMIC DNA]</scope>
    <source>
        <strain evidence="3">AA3-22</strain>
    </source>
</reference>
<evidence type="ECO:0000259" key="2">
    <source>
        <dbReference type="Pfam" id="PF01935"/>
    </source>
</evidence>
<keyword evidence="4" id="KW-1185">Reference proteome</keyword>
<dbReference type="Proteomes" id="UP000318065">
    <property type="component" value="Chromosome"/>
</dbReference>
<proteinExistence type="predicted"/>
<protein>
    <recommendedName>
        <fullName evidence="2">Helicase HerA central domain-containing protein</fullName>
    </recommendedName>
</protein>
<dbReference type="PANTHER" id="PTHR42957:SF1">
    <property type="entry name" value="HELICASE MJ1565-RELATED"/>
    <property type="match status" value="1"/>
</dbReference>
<dbReference type="Pfam" id="PF01935">
    <property type="entry name" value="DUF87"/>
    <property type="match status" value="1"/>
</dbReference>
<feature type="region of interest" description="Disordered" evidence="1">
    <location>
        <begin position="1"/>
        <end position="22"/>
    </location>
</feature>